<evidence type="ECO:0000313" key="2">
    <source>
        <dbReference type="Proteomes" id="UP000887575"/>
    </source>
</evidence>
<evidence type="ECO:0000313" key="3">
    <source>
        <dbReference type="WBParaSite" id="MBELARI_LOCUS4708"/>
    </source>
</evidence>
<evidence type="ECO:0000256" key="1">
    <source>
        <dbReference type="SAM" id="SignalP"/>
    </source>
</evidence>
<proteinExistence type="predicted"/>
<feature type="signal peptide" evidence="1">
    <location>
        <begin position="1"/>
        <end position="21"/>
    </location>
</feature>
<feature type="chain" id="PRO_5042059132" evidence="1">
    <location>
        <begin position="22"/>
        <end position="97"/>
    </location>
</feature>
<keyword evidence="1" id="KW-0732">Signal</keyword>
<dbReference type="AlphaFoldDB" id="A0AAF3FCN8"/>
<organism evidence="2 3">
    <name type="scientific">Mesorhabditis belari</name>
    <dbReference type="NCBI Taxonomy" id="2138241"/>
    <lineage>
        <taxon>Eukaryota</taxon>
        <taxon>Metazoa</taxon>
        <taxon>Ecdysozoa</taxon>
        <taxon>Nematoda</taxon>
        <taxon>Chromadorea</taxon>
        <taxon>Rhabditida</taxon>
        <taxon>Rhabditina</taxon>
        <taxon>Rhabditomorpha</taxon>
        <taxon>Rhabditoidea</taxon>
        <taxon>Rhabditidae</taxon>
        <taxon>Mesorhabditinae</taxon>
        <taxon>Mesorhabditis</taxon>
    </lineage>
</organism>
<name>A0AAF3FCN8_9BILA</name>
<accession>A0AAF3FCN8</accession>
<keyword evidence="2" id="KW-1185">Reference proteome</keyword>
<dbReference type="Proteomes" id="UP000887575">
    <property type="component" value="Unassembled WGS sequence"/>
</dbReference>
<protein>
    <submittedName>
        <fullName evidence="3">Uncharacterized protein</fullName>
    </submittedName>
</protein>
<sequence>MNKQVLLGLAVSTLFFIAVYAECQEIYTPWVLRGSCNDTCGGYGVQKDDPSLGPFVQWTLCNANPCDFPRIPCGNGLGRVSVNGTGIVCGYTVNDAN</sequence>
<reference evidence="3" key="1">
    <citation type="submission" date="2024-02" db="UniProtKB">
        <authorList>
            <consortium name="WormBaseParasite"/>
        </authorList>
    </citation>
    <scope>IDENTIFICATION</scope>
</reference>
<dbReference type="WBParaSite" id="MBELARI_LOCUS4708">
    <property type="protein sequence ID" value="MBELARI_LOCUS4708"/>
    <property type="gene ID" value="MBELARI_LOCUS4708"/>
</dbReference>